<evidence type="ECO:0000313" key="3">
    <source>
        <dbReference type="Proteomes" id="UP000058446"/>
    </source>
</evidence>
<dbReference type="RefSeq" id="WP_053411707.1">
    <property type="nucleotide sequence ID" value="NZ_CP006841.1"/>
</dbReference>
<sequence length="134" mass="13745">MLGWVFSPRLIAAVWAVFAASTSAGYYGKSVSALTPVESVLPAGSPAFAWAVAATLLIVGASAPVTARWAAVGRVSRTIGIAIVGALLAMWAISFAIDAVVDGSRMWISAKNYSMLAATAIASGAVMGRNYAKH</sequence>
<dbReference type="Proteomes" id="UP000058446">
    <property type="component" value="Chromosome"/>
</dbReference>
<feature type="transmembrane region" description="Helical" evidence="1">
    <location>
        <begin position="48"/>
        <end position="67"/>
    </location>
</feature>
<keyword evidence="3" id="KW-1185">Reference proteome</keyword>
<proteinExistence type="predicted"/>
<dbReference type="EMBL" id="CP006841">
    <property type="protein sequence ID" value="ALA66932.1"/>
    <property type="molecule type" value="Genomic_DNA"/>
</dbReference>
<protein>
    <submittedName>
        <fullName evidence="2">Uncharacterized protein</fullName>
    </submittedName>
</protein>
<accession>A0A0K2GYR4</accession>
<evidence type="ECO:0000256" key="1">
    <source>
        <dbReference type="SAM" id="Phobius"/>
    </source>
</evidence>
<evidence type="ECO:0000313" key="2">
    <source>
        <dbReference type="EMBL" id="ALA66932.1"/>
    </source>
</evidence>
<keyword evidence="1" id="KW-0472">Membrane</keyword>
<dbReference type="AlphaFoldDB" id="A0A0K2GYR4"/>
<gene>
    <name evidence="2" type="ORF">CLAC_03515</name>
</gene>
<dbReference type="KEGG" id="clw:CLAC_03515"/>
<keyword evidence="1" id="KW-1133">Transmembrane helix</keyword>
<feature type="transmembrane region" description="Helical" evidence="1">
    <location>
        <begin position="79"/>
        <end position="101"/>
    </location>
</feature>
<dbReference type="OrthoDB" id="4780710at2"/>
<dbReference type="STRING" id="1408189.CLAC_03515"/>
<reference evidence="2 3" key="1">
    <citation type="submission" date="2013-10" db="EMBL/GenBank/DDBJ databases">
        <title>Complete genome sequence of Corynebacterium lactis DSM 45799(T), isolated from raw cow milk.</title>
        <authorList>
            <person name="Ruckert C."/>
            <person name="Albersmeier A."/>
            <person name="Lipski A."/>
            <person name="Kalinowski J."/>
        </authorList>
    </citation>
    <scope>NUCLEOTIDE SEQUENCE [LARGE SCALE GENOMIC DNA]</scope>
    <source>
        <strain evidence="2 3">RW2-5</strain>
    </source>
</reference>
<organism evidence="2 3">
    <name type="scientific">Corynebacterium lactis RW2-5</name>
    <dbReference type="NCBI Taxonomy" id="1408189"/>
    <lineage>
        <taxon>Bacteria</taxon>
        <taxon>Bacillati</taxon>
        <taxon>Actinomycetota</taxon>
        <taxon>Actinomycetes</taxon>
        <taxon>Mycobacteriales</taxon>
        <taxon>Corynebacteriaceae</taxon>
        <taxon>Corynebacterium</taxon>
    </lineage>
</organism>
<name>A0A0K2GYR4_9CORY</name>
<feature type="transmembrane region" description="Helical" evidence="1">
    <location>
        <begin position="113"/>
        <end position="132"/>
    </location>
</feature>
<keyword evidence="1" id="KW-0812">Transmembrane</keyword>
<dbReference type="PATRIC" id="fig|1408189.4.peg.703"/>